<dbReference type="InterPro" id="IPR027417">
    <property type="entry name" value="P-loop_NTPase"/>
</dbReference>
<dbReference type="SUPFAM" id="SSF52540">
    <property type="entry name" value="P-loop containing nucleoside triphosphate hydrolases"/>
    <property type="match status" value="1"/>
</dbReference>
<dbReference type="EMBL" id="POWG01000009">
    <property type="protein sequence ID" value="PNQ98995.1"/>
    <property type="molecule type" value="Genomic_DNA"/>
</dbReference>
<name>A0A2K1G2K2_9PROT</name>
<gene>
    <name evidence="1" type="ORF">C1S70_11040</name>
</gene>
<dbReference type="Proteomes" id="UP000236268">
    <property type="component" value="Unassembled WGS sequence"/>
</dbReference>
<evidence type="ECO:0000313" key="1">
    <source>
        <dbReference type="EMBL" id="PNQ98995.1"/>
    </source>
</evidence>
<proteinExistence type="predicted"/>
<sequence length="1358" mass="150192">MSTGFHPPAPANVAAISHPSPMSYCARRLRFTDRDGDLRTVDEMGMLAVPGAKIILAEPGMGKSELLRQAGHALGVEPVTASRFMRAKNASRLVEPGKPLLIDGLDEAMARREGDAVDEILAQLEEAGSPDFVLSCRAREWQARTISGLRPLYGAEPTVFTIEPFNDQEALAFLAQRHPKADAEHVLDHLDEHGLADLHRNPLTLGLMGRVAETDRVLPRTRAELFKRVCTLIWPEHDPDRQDLGLAKLSEEQALSAAGAIAAGLILAGAEAVSLVGLAHLQEGDVRLADLASLPGAEAASVIVSSKLFVSVGVGRAKPIHRVIGEYLGAQWLARYAATPRARRRLLAQLHGNGVPASLRGLHAWLAVHSSVMAEAVIAADPYGVLRYGETAELTTAHVDRLFEELCALSADDPYFRSADWDGHTAAGLAVPALRSKIDAVIGSASSNEHLRSLLIEAVQGTPMAAELAATLEAVVLSEDRFFRERERAAEALLPHRDRDWWRSTIELLRDQGTEDATRLARSLIDRIDCDVSDDLLVSTLFAEMGVLVCPLPRGRHAHHVTMRSYRWLMRKLPTDRLSGVLDLMAEYSRLLESRDWRSWYDVADVITGLMVRAIDESAVGPAQAQSFWRWLGSIGQSGHWDRESRRKLKDRLDARDDIRRAVQFHAFSDQRQGRSVWQIDVALRSRQVALSEWPADIAWFLDRLADADNRDEALREDWRELMDLGTVAGKINPDVRASGVKFQRDDAQLAAFVRKLESPEKPAWKLEQERHADERERKRKTKFDAHRRDYAARRPAIRGGEFAAILDPARTYLGQFEERDQPPAERVAEWLGPELRDDVIAGFEAALHRADLPTAAAVADGIARNTIYSYCHVILAGLLARLRAGSGFDDLSSEVQRVGLLICLNNLISCADKDVEDLQKELEAIVVATPEAQESFARLWIEPALAAGCSHVCGLYKLVHDADWQATGGALAAGWLTAYPNVPENVELELVDCLTHAGAVTPLAAIAATRASGVYRNFDHMLSWLAIEALVRFDKVRPDIQGIGAEHPHFIWSLRNRFQFERGNAEIPVTVAQAKWIISEFRQVWPYAVLRGSGSGDTNPYDATDFLRGLIGRLANDTGDESTEALGALAAEPADTYSELILHMAAEQRQKRAEEAFEPLPPVRLKELLTEGPPSNADDLKSLVLEELKIAQAKLTGDDLDQVCDFWGDDGVPYDENRCRDRLAAMIGPELTRYGVQRVTEADMPKSKRADLAFACGALQLPMEVKGQWHREVWDAATGQLDARYLIDWRSGQRGIYCVLWFGNLPTASGRRLRLPPNGLGAPATPEEMARMLVDRIPEARRMLIDVVVLDLVAGKP</sequence>
<reference evidence="1 2" key="1">
    <citation type="submission" date="2018-01" db="EMBL/GenBank/DDBJ databases">
        <title>Whole genome sequence of Azospirillum brasilense REC3 isolated from strawberry roots.</title>
        <authorList>
            <person name="Fontana C.A."/>
            <person name="Salazar S.M."/>
            <person name="Bassi D."/>
            <person name="Puglisi E."/>
            <person name="Lovaisa N.C."/>
            <person name="Toffoli L.M."/>
            <person name="Pedraza R."/>
            <person name="Cocconcelli P.S."/>
        </authorList>
    </citation>
    <scope>NUCLEOTIDE SEQUENCE [LARGE SCALE GENOMIC DNA]</scope>
    <source>
        <strain evidence="1 2">REC3</strain>
    </source>
</reference>
<comment type="caution">
    <text evidence="1">The sequence shown here is derived from an EMBL/GenBank/DDBJ whole genome shotgun (WGS) entry which is preliminary data.</text>
</comment>
<protein>
    <submittedName>
        <fullName evidence="1">Uncharacterized protein</fullName>
    </submittedName>
</protein>
<organism evidence="1 2">
    <name type="scientific">Azospirillum argentinense</name>
    <dbReference type="NCBI Taxonomy" id="2970906"/>
    <lineage>
        <taxon>Bacteria</taxon>
        <taxon>Pseudomonadati</taxon>
        <taxon>Pseudomonadota</taxon>
        <taxon>Alphaproteobacteria</taxon>
        <taxon>Rhodospirillales</taxon>
        <taxon>Azospirillaceae</taxon>
        <taxon>Azospirillum</taxon>
    </lineage>
</organism>
<accession>A0A2K1G2K2</accession>
<evidence type="ECO:0000313" key="2">
    <source>
        <dbReference type="Proteomes" id="UP000236268"/>
    </source>
</evidence>